<feature type="compositionally biased region" description="Pro residues" evidence="1">
    <location>
        <begin position="169"/>
        <end position="185"/>
    </location>
</feature>
<feature type="compositionally biased region" description="Pro residues" evidence="1">
    <location>
        <begin position="547"/>
        <end position="556"/>
    </location>
</feature>
<protein>
    <submittedName>
        <fullName evidence="2">Uncharacterized protein</fullName>
    </submittedName>
</protein>
<dbReference type="Gene3D" id="3.90.176.10">
    <property type="entry name" value="Toxin ADP-ribosyltransferase, Chain A, domain 1"/>
    <property type="match status" value="1"/>
</dbReference>
<feature type="compositionally biased region" description="Low complexity" evidence="1">
    <location>
        <begin position="407"/>
        <end position="420"/>
    </location>
</feature>
<proteinExistence type="predicted"/>
<evidence type="ECO:0000256" key="1">
    <source>
        <dbReference type="SAM" id="MobiDB-lite"/>
    </source>
</evidence>
<organism evidence="2 3">
    <name type="scientific">Micromonospora violae</name>
    <dbReference type="NCBI Taxonomy" id="1278207"/>
    <lineage>
        <taxon>Bacteria</taxon>
        <taxon>Bacillati</taxon>
        <taxon>Actinomycetota</taxon>
        <taxon>Actinomycetes</taxon>
        <taxon>Micromonosporales</taxon>
        <taxon>Micromonosporaceae</taxon>
        <taxon>Micromonospora</taxon>
    </lineage>
</organism>
<dbReference type="EMBL" id="SHKK01000001">
    <property type="protein sequence ID" value="RZT79443.1"/>
    <property type="molecule type" value="Genomic_DNA"/>
</dbReference>
<gene>
    <name evidence="2" type="ORF">EV382_2642</name>
</gene>
<dbReference type="Proteomes" id="UP000293781">
    <property type="component" value="Unassembled WGS sequence"/>
</dbReference>
<sequence>MRGFQPASGAGCPDPTGAALTAVRTAISPASADPPDSAPIVEYVGEALTVRTEADPSTPALRLAASLPAEQGRRAVVSAPSMTARPDLFEQLVDALFEHLGGVATGVRLVPLGSYAPSVDLAKEVHLLAEWIGQEVTFPQTELTVSAGAVLQPVPWRTVDPEGAVRSEPPWPPLPSPAPLPPPAVPPPPAVRLSVATRWPHVLLHTNGGLVDLPGRRPPRVLSPARPAPRAGRGSSATAATVPATMPGVRTAAGWSFVDETVLGNAPILAGFLVEISVRVTGFRLNNRPVPPRALAKLIEVCRAGDTRPLVLVTYGVPVRGGAADLLFGGLADALTAPLYVADGPVTRTATGLLRTTGGFALWGRRQPGGASGPRRVRPVGAVLPPRPSARVRRRTPRPARSHRLGTAVPTIPAQPTAPAQSDGAEPVSAPTPIVPEILALLTSDHWIAHPGWPALLVPVSDGTPQPGDTGSTTTSPAGTAAEEVPTSATGLGQPEEPTAVVVGWQPESLAGVAGALAAPPSPEPVGSPPPIHAHGQAPDTSVTPWAPRPEGPSGPAPRWLVDVDGQEAIANPGALRQALDGRYDAHARVVARTLAQSPGLRAAAGGSRELAAGLVAVRAYCCGERDLVNQVLRGGGPDAEVDRLLLVARSAGYGLRRLPSVLGPVFQHGLVDPGLAAVYRPGDEVVEPAFVDVDLTPTRGTGTVVRFVIWSVTARRLDALDPHKPASAIFPPGSRFQVLAVDDTAPDGSPRVLLRDLKASYRGGRDSAERVLDRLRDADQGGAPVAGDAVPLSFAPGLDDAGRPYPAPALARAVTADEDE</sequence>
<feature type="region of interest" description="Disordered" evidence="1">
    <location>
        <begin position="515"/>
        <end position="560"/>
    </location>
</feature>
<keyword evidence="3" id="KW-1185">Reference proteome</keyword>
<accession>A0A4Q7UIU1</accession>
<reference evidence="2 3" key="1">
    <citation type="submission" date="2019-02" db="EMBL/GenBank/DDBJ databases">
        <title>Sequencing the genomes of 1000 actinobacteria strains.</title>
        <authorList>
            <person name="Klenk H.-P."/>
        </authorList>
    </citation>
    <scope>NUCLEOTIDE SEQUENCE [LARGE SCALE GENOMIC DNA]</scope>
    <source>
        <strain evidence="2 3">DSM 45888</strain>
    </source>
</reference>
<evidence type="ECO:0000313" key="3">
    <source>
        <dbReference type="Proteomes" id="UP000293781"/>
    </source>
</evidence>
<feature type="region of interest" description="Disordered" evidence="1">
    <location>
        <begin position="161"/>
        <end position="185"/>
    </location>
</feature>
<dbReference type="AlphaFoldDB" id="A0A4Q7UIU1"/>
<feature type="region of interest" description="Disordered" evidence="1">
    <location>
        <begin position="459"/>
        <end position="495"/>
    </location>
</feature>
<feature type="compositionally biased region" description="Low complexity" evidence="1">
    <location>
        <begin position="462"/>
        <end position="482"/>
    </location>
</feature>
<evidence type="ECO:0000313" key="2">
    <source>
        <dbReference type="EMBL" id="RZT79443.1"/>
    </source>
</evidence>
<name>A0A4Q7UIU1_9ACTN</name>
<feature type="compositionally biased region" description="Pro residues" evidence="1">
    <location>
        <begin position="520"/>
        <end position="532"/>
    </location>
</feature>
<comment type="caution">
    <text evidence="2">The sequence shown here is derived from an EMBL/GenBank/DDBJ whole genome shotgun (WGS) entry which is preliminary data.</text>
</comment>
<feature type="compositionally biased region" description="Basic residues" evidence="1">
    <location>
        <begin position="390"/>
        <end position="404"/>
    </location>
</feature>
<feature type="region of interest" description="Disordered" evidence="1">
    <location>
        <begin position="365"/>
        <end position="431"/>
    </location>
</feature>